<name>A0ABP7N960_9GAMM</name>
<dbReference type="EMBL" id="BAABBN010000015">
    <property type="protein sequence ID" value="GAA3939915.1"/>
    <property type="molecule type" value="Genomic_DNA"/>
</dbReference>
<evidence type="ECO:0000313" key="1">
    <source>
        <dbReference type="EMBL" id="GAA3939915.1"/>
    </source>
</evidence>
<reference evidence="2" key="1">
    <citation type="journal article" date="2019" name="Int. J. Syst. Evol. Microbiol.">
        <title>The Global Catalogue of Microorganisms (GCM) 10K type strain sequencing project: providing services to taxonomists for standard genome sequencing and annotation.</title>
        <authorList>
            <consortium name="The Broad Institute Genomics Platform"/>
            <consortium name="The Broad Institute Genome Sequencing Center for Infectious Disease"/>
            <person name="Wu L."/>
            <person name="Ma J."/>
        </authorList>
    </citation>
    <scope>NUCLEOTIDE SEQUENCE [LARGE SCALE GENOMIC DNA]</scope>
    <source>
        <strain evidence="2">JCM 17551</strain>
    </source>
</reference>
<protein>
    <recommendedName>
        <fullName evidence="3">Lipoprotein</fullName>
    </recommendedName>
</protein>
<proteinExistence type="predicted"/>
<dbReference type="RefSeq" id="WP_344800406.1">
    <property type="nucleotide sequence ID" value="NZ_BAABBN010000015.1"/>
</dbReference>
<dbReference type="InterPro" id="IPR010438">
    <property type="entry name" value="Lambda_Bor"/>
</dbReference>
<organism evidence="1 2">
    <name type="scientific">Litoribacillus peritrichatus</name>
    <dbReference type="NCBI Taxonomy" id="718191"/>
    <lineage>
        <taxon>Bacteria</taxon>
        <taxon>Pseudomonadati</taxon>
        <taxon>Pseudomonadota</taxon>
        <taxon>Gammaproteobacteria</taxon>
        <taxon>Oceanospirillales</taxon>
        <taxon>Oceanospirillaceae</taxon>
        <taxon>Litoribacillus</taxon>
    </lineage>
</organism>
<dbReference type="Pfam" id="PF06291">
    <property type="entry name" value="Lambda_Bor"/>
    <property type="match status" value="1"/>
</dbReference>
<sequence length="100" mass="11508">MKKTIVALCTLVVTGCGTMKFENGPKMEETVVREQWHHLGFNGLIEFSKPMNVDYNCANQQWDSITVERTFINGLASLSWPYVSIYSPWTIVYECREPID</sequence>
<gene>
    <name evidence="1" type="ORF">GCM10022277_39870</name>
</gene>
<evidence type="ECO:0000313" key="2">
    <source>
        <dbReference type="Proteomes" id="UP001501565"/>
    </source>
</evidence>
<accession>A0ABP7N960</accession>
<dbReference type="Proteomes" id="UP001501565">
    <property type="component" value="Unassembled WGS sequence"/>
</dbReference>
<dbReference type="PROSITE" id="PS51257">
    <property type="entry name" value="PROKAR_LIPOPROTEIN"/>
    <property type="match status" value="1"/>
</dbReference>
<comment type="caution">
    <text evidence="1">The sequence shown here is derived from an EMBL/GenBank/DDBJ whole genome shotgun (WGS) entry which is preliminary data.</text>
</comment>
<keyword evidence="2" id="KW-1185">Reference proteome</keyword>
<evidence type="ECO:0008006" key="3">
    <source>
        <dbReference type="Google" id="ProtNLM"/>
    </source>
</evidence>